<proteinExistence type="predicted"/>
<dbReference type="EMBL" id="CYKH01000180">
    <property type="protein sequence ID" value="CUE75801.1"/>
    <property type="molecule type" value="Genomic_DNA"/>
</dbReference>
<dbReference type="VEuPathDB" id="TriTrypDB:BSAL_56080"/>
<name>A0A0S4IJ66_BODSA</name>
<sequence length="228" mass="23963">MNRSQRMLCKLVEFDTNGTEAANAIAKHLVRHGWASQIDTTTADASGEGTQLPMSLVHPYCAAVEVAGASGSAALSMMSNKTAFSLGTNGGGSNRISAGLLGLSGLFYGGTMDWKTPGPDRKNPMFTAENTNPAVPFLPTCKGRGPKGDALEILDPTFNPYSILAEVWGTPSVTIPVDVGSTPDSEGVGHGAIFVAAHQSSTRLQEGNERHRHSRGCTEDASRDDARC</sequence>
<gene>
    <name evidence="2" type="ORF">BSAL_56080</name>
</gene>
<dbReference type="Proteomes" id="UP000051952">
    <property type="component" value="Unassembled WGS sequence"/>
</dbReference>
<feature type="compositionally biased region" description="Basic and acidic residues" evidence="1">
    <location>
        <begin position="216"/>
        <end position="228"/>
    </location>
</feature>
<evidence type="ECO:0000313" key="3">
    <source>
        <dbReference type="Proteomes" id="UP000051952"/>
    </source>
</evidence>
<dbReference type="AlphaFoldDB" id="A0A0S4IJ66"/>
<feature type="region of interest" description="Disordered" evidence="1">
    <location>
        <begin position="200"/>
        <end position="228"/>
    </location>
</feature>
<protein>
    <submittedName>
        <fullName evidence="2">Uncharacterized protein</fullName>
    </submittedName>
</protein>
<evidence type="ECO:0000313" key="2">
    <source>
        <dbReference type="EMBL" id="CUE75801.1"/>
    </source>
</evidence>
<accession>A0A0S4IJ66</accession>
<reference evidence="3" key="1">
    <citation type="submission" date="2015-09" db="EMBL/GenBank/DDBJ databases">
        <authorList>
            <consortium name="Pathogen Informatics"/>
        </authorList>
    </citation>
    <scope>NUCLEOTIDE SEQUENCE [LARGE SCALE GENOMIC DNA]</scope>
    <source>
        <strain evidence="3">Lake Konstanz</strain>
    </source>
</reference>
<evidence type="ECO:0000256" key="1">
    <source>
        <dbReference type="SAM" id="MobiDB-lite"/>
    </source>
</evidence>
<keyword evidence="3" id="KW-1185">Reference proteome</keyword>
<organism evidence="2 3">
    <name type="scientific">Bodo saltans</name>
    <name type="common">Flagellated protozoan</name>
    <dbReference type="NCBI Taxonomy" id="75058"/>
    <lineage>
        <taxon>Eukaryota</taxon>
        <taxon>Discoba</taxon>
        <taxon>Euglenozoa</taxon>
        <taxon>Kinetoplastea</taxon>
        <taxon>Metakinetoplastina</taxon>
        <taxon>Eubodonida</taxon>
        <taxon>Bodonidae</taxon>
        <taxon>Bodo</taxon>
    </lineage>
</organism>